<evidence type="ECO:0000313" key="1">
    <source>
        <dbReference type="EMBL" id="KKL98574.1"/>
    </source>
</evidence>
<dbReference type="AlphaFoldDB" id="A0A0F9JK23"/>
<gene>
    <name evidence="2" type="ORF">LCGC14_1815850</name>
    <name evidence="1" type="ORF">LCGC14_1823030</name>
</gene>
<dbReference type="EMBL" id="LAZR01017882">
    <property type="protein sequence ID" value="KKL98574.1"/>
    <property type="molecule type" value="Genomic_DNA"/>
</dbReference>
<sequence>MALKIGKNCKVTIGSDSVVGMGTWSISDGTAVEVDDTEFGDNFMTFQFGIHDGGTISFNGHHDPADITAQEILRQAKNDDSTMNTIRLYVDANSYYEACRTTSYWSPTNTSAALLTFPADLYINACDISVDKSGMAAISFTGKLSGGPMVLI</sequence>
<dbReference type="Gene3D" id="4.10.410.40">
    <property type="match status" value="1"/>
</dbReference>
<evidence type="ECO:0000313" key="2">
    <source>
        <dbReference type="EMBL" id="KKL99292.1"/>
    </source>
</evidence>
<accession>A0A0F9JK23</accession>
<protein>
    <submittedName>
        <fullName evidence="2">Uncharacterized protein</fullName>
    </submittedName>
</protein>
<reference evidence="2" key="1">
    <citation type="journal article" date="2015" name="Nature">
        <title>Complex archaea that bridge the gap between prokaryotes and eukaryotes.</title>
        <authorList>
            <person name="Spang A."/>
            <person name="Saw J.H."/>
            <person name="Jorgensen S.L."/>
            <person name="Zaremba-Niedzwiedzka K."/>
            <person name="Martijn J."/>
            <person name="Lind A.E."/>
            <person name="van Eijk R."/>
            <person name="Schleper C."/>
            <person name="Guy L."/>
            <person name="Ettema T.J."/>
        </authorList>
    </citation>
    <scope>NUCLEOTIDE SEQUENCE</scope>
</reference>
<dbReference type="EMBL" id="LAZR01017711">
    <property type="protein sequence ID" value="KKL99292.1"/>
    <property type="molecule type" value="Genomic_DNA"/>
</dbReference>
<organism evidence="2">
    <name type="scientific">marine sediment metagenome</name>
    <dbReference type="NCBI Taxonomy" id="412755"/>
    <lineage>
        <taxon>unclassified sequences</taxon>
        <taxon>metagenomes</taxon>
        <taxon>ecological metagenomes</taxon>
    </lineage>
</organism>
<comment type="caution">
    <text evidence="2">The sequence shown here is derived from an EMBL/GenBank/DDBJ whole genome shotgun (WGS) entry which is preliminary data.</text>
</comment>
<proteinExistence type="predicted"/>
<name>A0A0F9JK23_9ZZZZ</name>